<dbReference type="Pfam" id="PF06574">
    <property type="entry name" value="FAD_syn"/>
    <property type="match status" value="1"/>
</dbReference>
<dbReference type="GO" id="GO:0006747">
    <property type="term" value="P:FAD biosynthetic process"/>
    <property type="evidence" value="ECO:0007669"/>
    <property type="project" value="UniProtKB-UniRule"/>
</dbReference>
<evidence type="ECO:0000256" key="10">
    <source>
        <dbReference type="ARBA" id="ARBA00022827"/>
    </source>
</evidence>
<dbReference type="PANTHER" id="PTHR22749">
    <property type="entry name" value="RIBOFLAVIN KINASE/FMN ADENYLYLTRANSFERASE"/>
    <property type="match status" value="1"/>
</dbReference>
<protein>
    <recommendedName>
        <fullName evidence="15">Riboflavin biosynthesis protein</fullName>
    </recommendedName>
    <domain>
        <recommendedName>
            <fullName evidence="15">Riboflavin kinase</fullName>
            <ecNumber evidence="15">2.7.1.26</ecNumber>
        </recommendedName>
        <alternativeName>
            <fullName evidence="15">Flavokinase</fullName>
        </alternativeName>
    </domain>
    <domain>
        <recommendedName>
            <fullName evidence="15">FMN adenylyltransferase</fullName>
            <ecNumber evidence="15">2.7.7.2</ecNumber>
        </recommendedName>
        <alternativeName>
            <fullName evidence="15">FAD pyrophosphorylase</fullName>
        </alternativeName>
        <alternativeName>
            <fullName evidence="15">FAD synthase</fullName>
        </alternativeName>
    </domain>
</protein>
<evidence type="ECO:0000256" key="9">
    <source>
        <dbReference type="ARBA" id="ARBA00022777"/>
    </source>
</evidence>
<evidence type="ECO:0000256" key="13">
    <source>
        <dbReference type="ARBA" id="ARBA00047880"/>
    </source>
</evidence>
<evidence type="ECO:0000256" key="8">
    <source>
        <dbReference type="ARBA" id="ARBA00022741"/>
    </source>
</evidence>
<dbReference type="FunFam" id="3.40.50.620:FF:000021">
    <property type="entry name" value="Riboflavin biosynthesis protein"/>
    <property type="match status" value="1"/>
</dbReference>
<keyword evidence="10 15" id="KW-0274">FAD</keyword>
<evidence type="ECO:0000259" key="17">
    <source>
        <dbReference type="SMART" id="SM00904"/>
    </source>
</evidence>
<keyword evidence="8 15" id="KW-0547">Nucleotide-binding</keyword>
<reference evidence="18 19" key="1">
    <citation type="journal article" date="2016" name="Nat. Commun.">
        <title>Thousands of microbial genomes shed light on interconnected biogeochemical processes in an aquifer system.</title>
        <authorList>
            <person name="Anantharaman K."/>
            <person name="Brown C.T."/>
            <person name="Hug L.A."/>
            <person name="Sharon I."/>
            <person name="Castelle C.J."/>
            <person name="Probst A.J."/>
            <person name="Thomas B.C."/>
            <person name="Singh A."/>
            <person name="Wilkins M.J."/>
            <person name="Karaoz U."/>
            <person name="Brodie E.L."/>
            <person name="Williams K.H."/>
            <person name="Hubbard S.S."/>
            <person name="Banfield J.F."/>
        </authorList>
    </citation>
    <scope>NUCLEOTIDE SEQUENCE [LARGE SCALE GENOMIC DNA]</scope>
</reference>
<comment type="catalytic activity">
    <reaction evidence="13 15">
        <text>riboflavin + ATP = FMN + ADP + H(+)</text>
        <dbReference type="Rhea" id="RHEA:14357"/>
        <dbReference type="ChEBI" id="CHEBI:15378"/>
        <dbReference type="ChEBI" id="CHEBI:30616"/>
        <dbReference type="ChEBI" id="CHEBI:57986"/>
        <dbReference type="ChEBI" id="CHEBI:58210"/>
        <dbReference type="ChEBI" id="CHEBI:456216"/>
        <dbReference type="EC" id="2.7.1.26"/>
    </reaction>
</comment>
<dbReference type="NCBIfam" id="NF004159">
    <property type="entry name" value="PRK05627.1-2"/>
    <property type="match status" value="1"/>
</dbReference>
<sequence length="343" mass="38471">MEFIRGWHNLKPQHRGCVATIGNFDGVHLGHQAVIGQLAEKGQELGLPTQVILFEPQPQEFFQPQAAIPRLTRLREKLQALRRYSVDRVLCLRFDAGFAALEPEQFIQRLLVDGLQVRYLVVGDDFRFGRQRRGDFAMLAAAGRKHGFQVVNMHTVTIDDERVSSTRIRAALAGGDLVLAEKLLGRPYRLCGRVAHGDKLGRTLGFPTANIHLHRKVTPIKGIFAVEVFGLKTEPIAGAANIGTRPTVGGTRTLLEVHLLDFSDDIYGAYVHVNFLRKFRDEKRFDSLDELRHWIEKDVVDVRAFFQDYHPARGKNSGRDKNANENSGANTNVPLSPQGRGRG</sequence>
<gene>
    <name evidence="18" type="ORF">A3A87_06665</name>
</gene>
<dbReference type="InterPro" id="IPR002606">
    <property type="entry name" value="Riboflavin_kinase_bac"/>
</dbReference>
<dbReference type="GO" id="GO:0005524">
    <property type="term" value="F:ATP binding"/>
    <property type="evidence" value="ECO:0007669"/>
    <property type="project" value="UniProtKB-UniRule"/>
</dbReference>
<dbReference type="Gene3D" id="3.40.50.620">
    <property type="entry name" value="HUPs"/>
    <property type="match status" value="1"/>
</dbReference>
<dbReference type="GO" id="GO:0009398">
    <property type="term" value="P:FMN biosynthetic process"/>
    <property type="evidence" value="ECO:0007669"/>
    <property type="project" value="UniProtKB-UniRule"/>
</dbReference>
<dbReference type="Pfam" id="PF01687">
    <property type="entry name" value="Flavokinase"/>
    <property type="match status" value="1"/>
</dbReference>
<organism evidence="18 19">
    <name type="scientific">Candidatus Muproteobacteria bacterium RIFCSPLOWO2_01_FULL_60_18</name>
    <dbReference type="NCBI Taxonomy" id="1817768"/>
    <lineage>
        <taxon>Bacteria</taxon>
        <taxon>Pseudomonadati</taxon>
        <taxon>Pseudomonadota</taxon>
        <taxon>Candidatus Muproteobacteria</taxon>
    </lineage>
</organism>
<feature type="domain" description="Riboflavin kinase" evidence="17">
    <location>
        <begin position="183"/>
        <end position="307"/>
    </location>
</feature>
<dbReference type="InterPro" id="IPR014729">
    <property type="entry name" value="Rossmann-like_a/b/a_fold"/>
</dbReference>
<keyword evidence="9 15" id="KW-0418">Kinase</keyword>
<dbReference type="GO" id="GO:0009231">
    <property type="term" value="P:riboflavin biosynthetic process"/>
    <property type="evidence" value="ECO:0007669"/>
    <property type="project" value="InterPro"/>
</dbReference>
<keyword evidence="4 15" id="KW-0285">Flavoprotein</keyword>
<dbReference type="NCBIfam" id="TIGR00083">
    <property type="entry name" value="ribF"/>
    <property type="match status" value="1"/>
</dbReference>
<proteinExistence type="inferred from homology"/>
<name>A0A1F6U647_9PROT</name>
<evidence type="ECO:0000256" key="2">
    <source>
        <dbReference type="ARBA" id="ARBA00004726"/>
    </source>
</evidence>
<dbReference type="InterPro" id="IPR023465">
    <property type="entry name" value="Riboflavin_kinase_dom_sf"/>
</dbReference>
<comment type="pathway">
    <text evidence="2 15">Cofactor biosynthesis; FAD biosynthesis; FAD from FMN: step 1/1.</text>
</comment>
<dbReference type="GO" id="GO:0008531">
    <property type="term" value="F:riboflavin kinase activity"/>
    <property type="evidence" value="ECO:0007669"/>
    <property type="project" value="UniProtKB-UniRule"/>
</dbReference>
<dbReference type="CDD" id="cd02064">
    <property type="entry name" value="FAD_synthetase_N"/>
    <property type="match status" value="1"/>
</dbReference>
<dbReference type="UniPathway" id="UPA00276">
    <property type="reaction ID" value="UER00406"/>
</dbReference>
<evidence type="ECO:0000256" key="4">
    <source>
        <dbReference type="ARBA" id="ARBA00022630"/>
    </source>
</evidence>
<dbReference type="PANTHER" id="PTHR22749:SF6">
    <property type="entry name" value="RIBOFLAVIN KINASE"/>
    <property type="match status" value="1"/>
</dbReference>
<keyword evidence="6 15" id="KW-0808">Transferase</keyword>
<dbReference type="NCBIfam" id="NF004160">
    <property type="entry name" value="PRK05627.1-3"/>
    <property type="match status" value="1"/>
</dbReference>
<evidence type="ECO:0000256" key="12">
    <source>
        <dbReference type="ARBA" id="ARBA00023268"/>
    </source>
</evidence>
<dbReference type="SUPFAM" id="SSF52374">
    <property type="entry name" value="Nucleotidylyl transferase"/>
    <property type="match status" value="1"/>
</dbReference>
<comment type="function">
    <text evidence="1">Catalyzes the phosphorylation of riboflavin to FMN followed by the adenylation of FMN to FAD.</text>
</comment>
<keyword evidence="12" id="KW-0511">Multifunctional enzyme</keyword>
<keyword evidence="5 15" id="KW-0288">FMN</keyword>
<dbReference type="EC" id="2.7.1.26" evidence="15"/>
<dbReference type="InterPro" id="IPR015865">
    <property type="entry name" value="Riboflavin_kinase_bac/euk"/>
</dbReference>
<dbReference type="STRING" id="1817768.A3A87_06665"/>
<dbReference type="EMBL" id="MFTC01000004">
    <property type="protein sequence ID" value="OGI52856.1"/>
    <property type="molecule type" value="Genomic_DNA"/>
</dbReference>
<evidence type="ECO:0000256" key="3">
    <source>
        <dbReference type="ARBA" id="ARBA00005201"/>
    </source>
</evidence>
<dbReference type="NCBIfam" id="NF004162">
    <property type="entry name" value="PRK05627.1-5"/>
    <property type="match status" value="1"/>
</dbReference>
<feature type="region of interest" description="Disordered" evidence="16">
    <location>
        <begin position="313"/>
        <end position="343"/>
    </location>
</feature>
<evidence type="ECO:0000256" key="5">
    <source>
        <dbReference type="ARBA" id="ARBA00022643"/>
    </source>
</evidence>
<dbReference type="InterPro" id="IPR023468">
    <property type="entry name" value="Riboflavin_kinase"/>
</dbReference>
<dbReference type="InterPro" id="IPR015864">
    <property type="entry name" value="FAD_synthase"/>
</dbReference>
<dbReference type="Proteomes" id="UP000179037">
    <property type="component" value="Unassembled WGS sequence"/>
</dbReference>
<dbReference type="SMART" id="SM00904">
    <property type="entry name" value="Flavokinase"/>
    <property type="match status" value="1"/>
</dbReference>
<comment type="catalytic activity">
    <reaction evidence="14 15">
        <text>FMN + ATP + H(+) = FAD + diphosphate</text>
        <dbReference type="Rhea" id="RHEA:17237"/>
        <dbReference type="ChEBI" id="CHEBI:15378"/>
        <dbReference type="ChEBI" id="CHEBI:30616"/>
        <dbReference type="ChEBI" id="CHEBI:33019"/>
        <dbReference type="ChEBI" id="CHEBI:57692"/>
        <dbReference type="ChEBI" id="CHEBI:58210"/>
        <dbReference type="EC" id="2.7.7.2"/>
    </reaction>
</comment>
<evidence type="ECO:0000256" key="1">
    <source>
        <dbReference type="ARBA" id="ARBA00002121"/>
    </source>
</evidence>
<evidence type="ECO:0000256" key="15">
    <source>
        <dbReference type="PIRNR" id="PIRNR004491"/>
    </source>
</evidence>
<dbReference type="NCBIfam" id="NF004163">
    <property type="entry name" value="PRK05627.1-6"/>
    <property type="match status" value="1"/>
</dbReference>
<evidence type="ECO:0000256" key="7">
    <source>
        <dbReference type="ARBA" id="ARBA00022695"/>
    </source>
</evidence>
<keyword evidence="11 15" id="KW-0067">ATP-binding</keyword>
<dbReference type="Gene3D" id="2.40.30.30">
    <property type="entry name" value="Riboflavin kinase-like"/>
    <property type="match status" value="1"/>
</dbReference>
<dbReference type="UniPathway" id="UPA00277">
    <property type="reaction ID" value="UER00407"/>
</dbReference>
<dbReference type="PIRSF" id="PIRSF004491">
    <property type="entry name" value="FAD_Synth"/>
    <property type="match status" value="1"/>
</dbReference>
<comment type="similarity">
    <text evidence="15">Belongs to the ribF family.</text>
</comment>
<evidence type="ECO:0000256" key="14">
    <source>
        <dbReference type="ARBA" id="ARBA00049494"/>
    </source>
</evidence>
<comment type="caution">
    <text evidence="18">The sequence shown here is derived from an EMBL/GenBank/DDBJ whole genome shotgun (WGS) entry which is preliminary data.</text>
</comment>
<evidence type="ECO:0000256" key="16">
    <source>
        <dbReference type="SAM" id="MobiDB-lite"/>
    </source>
</evidence>
<dbReference type="SUPFAM" id="SSF82114">
    <property type="entry name" value="Riboflavin kinase-like"/>
    <property type="match status" value="1"/>
</dbReference>
<dbReference type="GO" id="GO:0003919">
    <property type="term" value="F:FMN adenylyltransferase activity"/>
    <property type="evidence" value="ECO:0007669"/>
    <property type="project" value="UniProtKB-UniRule"/>
</dbReference>
<dbReference type="EC" id="2.7.7.2" evidence="15"/>
<keyword evidence="7 15" id="KW-0548">Nucleotidyltransferase</keyword>
<evidence type="ECO:0000256" key="11">
    <source>
        <dbReference type="ARBA" id="ARBA00022840"/>
    </source>
</evidence>
<feature type="compositionally biased region" description="Polar residues" evidence="16">
    <location>
        <begin position="324"/>
        <end position="335"/>
    </location>
</feature>
<dbReference type="AlphaFoldDB" id="A0A1F6U647"/>
<evidence type="ECO:0000313" key="18">
    <source>
        <dbReference type="EMBL" id="OGI52856.1"/>
    </source>
</evidence>
<comment type="pathway">
    <text evidence="3 15">Cofactor biosynthesis; FMN biosynthesis; FMN from riboflavin (ATP route): step 1/1.</text>
</comment>
<accession>A0A1F6U647</accession>
<evidence type="ECO:0000256" key="6">
    <source>
        <dbReference type="ARBA" id="ARBA00022679"/>
    </source>
</evidence>
<evidence type="ECO:0000313" key="19">
    <source>
        <dbReference type="Proteomes" id="UP000179037"/>
    </source>
</evidence>